<dbReference type="AlphaFoldDB" id="A0A2M8L538"/>
<evidence type="ECO:0000256" key="1">
    <source>
        <dbReference type="SAM" id="SignalP"/>
    </source>
</evidence>
<keyword evidence="1" id="KW-0732">Signal</keyword>
<gene>
    <name evidence="2" type="ORF">COU96_02375</name>
</gene>
<comment type="caution">
    <text evidence="2">The sequence shown here is derived from an EMBL/GenBank/DDBJ whole genome shotgun (WGS) entry which is preliminary data.</text>
</comment>
<feature type="signal peptide" evidence="1">
    <location>
        <begin position="1"/>
        <end position="26"/>
    </location>
</feature>
<sequence length="177" mass="19853">MKKFSLTISVSLVLALLMGAISFVNAAPVNSDHKVKNKWDLNGSFVAHPGYNWGGLREGATWDYSIHIKEAINGDFSVGSIRFTSGDIEVVGHVKATKSNYPYWSGDNLAAVGTAVYNDVTYNFMFLYSNRAIWFAISTQSLECWTNGKVWPESLRNYQLHSKVPNETFLLDPREIH</sequence>
<feature type="chain" id="PRO_5014999727" evidence="1">
    <location>
        <begin position="27"/>
        <end position="177"/>
    </location>
</feature>
<name>A0A2M8L538_9BACT</name>
<dbReference type="EMBL" id="PFEL01000089">
    <property type="protein sequence ID" value="PJE68955.1"/>
    <property type="molecule type" value="Genomic_DNA"/>
</dbReference>
<evidence type="ECO:0000313" key="3">
    <source>
        <dbReference type="Proteomes" id="UP000229500"/>
    </source>
</evidence>
<evidence type="ECO:0000313" key="2">
    <source>
        <dbReference type="EMBL" id="PJE68955.1"/>
    </source>
</evidence>
<proteinExistence type="predicted"/>
<reference evidence="3" key="1">
    <citation type="submission" date="2017-09" db="EMBL/GenBank/DDBJ databases">
        <title>Depth-based differentiation of microbial function through sediment-hosted aquifers and enrichment of novel symbionts in the deep terrestrial subsurface.</title>
        <authorList>
            <person name="Probst A.J."/>
            <person name="Ladd B."/>
            <person name="Jarett J.K."/>
            <person name="Geller-Mcgrath D.E."/>
            <person name="Sieber C.M.K."/>
            <person name="Emerson J.B."/>
            <person name="Anantharaman K."/>
            <person name="Thomas B.C."/>
            <person name="Malmstrom R."/>
            <person name="Stieglmeier M."/>
            <person name="Klingl A."/>
            <person name="Woyke T."/>
            <person name="Ryan C.M."/>
            <person name="Banfield J.F."/>
        </authorList>
    </citation>
    <scope>NUCLEOTIDE SEQUENCE [LARGE SCALE GENOMIC DNA]</scope>
</reference>
<accession>A0A2M8L538</accession>
<organism evidence="2 3">
    <name type="scientific">Candidatus Shapirobacteria bacterium CG10_big_fil_rev_8_21_14_0_10_38_14</name>
    <dbReference type="NCBI Taxonomy" id="1974483"/>
    <lineage>
        <taxon>Bacteria</taxon>
        <taxon>Candidatus Shapironibacteriota</taxon>
    </lineage>
</organism>
<protein>
    <submittedName>
        <fullName evidence="2">Uncharacterized protein</fullName>
    </submittedName>
</protein>
<dbReference type="Proteomes" id="UP000229500">
    <property type="component" value="Unassembled WGS sequence"/>
</dbReference>